<evidence type="ECO:0000256" key="2">
    <source>
        <dbReference type="ARBA" id="ARBA00022737"/>
    </source>
</evidence>
<dbReference type="AlphaFoldDB" id="A0A814WVA3"/>
<dbReference type="InterPro" id="IPR050459">
    <property type="entry name" value="WD_repeat_RBAP46/RBAP48/MSI1"/>
</dbReference>
<organism evidence="4 5">
    <name type="scientific">Adineta steineri</name>
    <dbReference type="NCBI Taxonomy" id="433720"/>
    <lineage>
        <taxon>Eukaryota</taxon>
        <taxon>Metazoa</taxon>
        <taxon>Spiralia</taxon>
        <taxon>Gnathifera</taxon>
        <taxon>Rotifera</taxon>
        <taxon>Eurotatoria</taxon>
        <taxon>Bdelloidea</taxon>
        <taxon>Adinetida</taxon>
        <taxon>Adinetidae</taxon>
        <taxon>Adineta</taxon>
    </lineage>
</organism>
<keyword evidence="2" id="KW-0677">Repeat</keyword>
<evidence type="ECO:0000313" key="5">
    <source>
        <dbReference type="Proteomes" id="UP000663832"/>
    </source>
</evidence>
<dbReference type="PANTHER" id="PTHR22850">
    <property type="entry name" value="WD40 REPEAT FAMILY"/>
    <property type="match status" value="1"/>
</dbReference>
<keyword evidence="1" id="KW-0853">WD repeat</keyword>
<accession>A0A814WVA3</accession>
<dbReference type="InterPro" id="IPR015943">
    <property type="entry name" value="WD40/YVTN_repeat-like_dom_sf"/>
</dbReference>
<name>A0A814WVA3_9BILA</name>
<evidence type="ECO:0000313" key="4">
    <source>
        <dbReference type="EMBL" id="CAF1206682.1"/>
    </source>
</evidence>
<gene>
    <name evidence="4" type="ORF">QVE165_LOCUS26126</name>
</gene>
<evidence type="ECO:0000259" key="3">
    <source>
        <dbReference type="Pfam" id="PF12265"/>
    </source>
</evidence>
<feature type="domain" description="Histone-binding protein RBBP4-like N-terminal" evidence="3">
    <location>
        <begin position="96"/>
        <end position="147"/>
    </location>
</feature>
<proteinExistence type="predicted"/>
<dbReference type="InterPro" id="IPR022052">
    <property type="entry name" value="Histone-bd_RBBP4-like_N"/>
</dbReference>
<dbReference type="EMBL" id="CAJNOM010000193">
    <property type="protein sequence ID" value="CAF1206682.1"/>
    <property type="molecule type" value="Genomic_DNA"/>
</dbReference>
<comment type="caution">
    <text evidence="4">The sequence shown here is derived from an EMBL/GenBank/DDBJ whole genome shotgun (WGS) entry which is preliminary data.</text>
</comment>
<dbReference type="OrthoDB" id="427795at2759"/>
<reference evidence="4" key="1">
    <citation type="submission" date="2021-02" db="EMBL/GenBank/DDBJ databases">
        <authorList>
            <person name="Nowell W R."/>
        </authorList>
    </citation>
    <scope>NUCLEOTIDE SEQUENCE</scope>
</reference>
<sequence>MNNKILFDQLLTNLKIFLEFMNFQILVETGRYTSGFNYSIIVTYNGINNTIQVIKKTDVTISIKNKRMKEKQQSVTLGDTIKDLNENLDEFDDNIEKYRISKNNAPFLYNFVMTDELELPSLTTHRSPHTRSTHRLVLGAHTSTEQNHNEEAEFGSYGLIDSRIEVDLKINREGKVNRVCYMPQNPRIIA</sequence>
<dbReference type="Proteomes" id="UP000663832">
    <property type="component" value="Unassembled WGS sequence"/>
</dbReference>
<keyword evidence="5" id="KW-1185">Reference proteome</keyword>
<dbReference type="Pfam" id="PF12265">
    <property type="entry name" value="CAF1C_H4-bd"/>
    <property type="match status" value="1"/>
</dbReference>
<dbReference type="Gene3D" id="2.130.10.10">
    <property type="entry name" value="YVTN repeat-like/Quinoprotein amine dehydrogenase"/>
    <property type="match status" value="1"/>
</dbReference>
<evidence type="ECO:0000256" key="1">
    <source>
        <dbReference type="ARBA" id="ARBA00022574"/>
    </source>
</evidence>
<protein>
    <recommendedName>
        <fullName evidence="3">Histone-binding protein RBBP4-like N-terminal domain-containing protein</fullName>
    </recommendedName>
</protein>